<feature type="domain" description="Capsule synthesis protein CapA" evidence="2">
    <location>
        <begin position="87"/>
        <end position="368"/>
    </location>
</feature>
<dbReference type="InterPro" id="IPR052169">
    <property type="entry name" value="CW_Biosynth-Accessory"/>
</dbReference>
<evidence type="ECO:0000259" key="2">
    <source>
        <dbReference type="SMART" id="SM00854"/>
    </source>
</evidence>
<dbReference type="EMBL" id="FNVK01000035">
    <property type="protein sequence ID" value="SEG13881.1"/>
    <property type="molecule type" value="Genomic_DNA"/>
</dbReference>
<dbReference type="AlphaFoldDB" id="A0A1H5XQ49"/>
<proteinExistence type="inferred from homology"/>
<dbReference type="SMART" id="SM00854">
    <property type="entry name" value="PGA_cap"/>
    <property type="match status" value="1"/>
</dbReference>
<reference evidence="3 4" key="1">
    <citation type="submission" date="2016-10" db="EMBL/GenBank/DDBJ databases">
        <authorList>
            <person name="de Groot N.N."/>
        </authorList>
    </citation>
    <scope>NUCLEOTIDE SEQUENCE [LARGE SCALE GENOMIC DNA]</scope>
    <source>
        <strain evidence="3 4">Nl13</strain>
    </source>
</reference>
<dbReference type="Gene3D" id="3.60.21.10">
    <property type="match status" value="1"/>
</dbReference>
<dbReference type="SUPFAM" id="SSF56300">
    <property type="entry name" value="Metallo-dependent phosphatases"/>
    <property type="match status" value="1"/>
</dbReference>
<dbReference type="CDD" id="cd07381">
    <property type="entry name" value="MPP_CapA"/>
    <property type="match status" value="1"/>
</dbReference>
<evidence type="ECO:0000313" key="3">
    <source>
        <dbReference type="EMBL" id="SEG13881.1"/>
    </source>
</evidence>
<name>A0A1H5XQ49_NITMU</name>
<dbReference type="InterPro" id="IPR029052">
    <property type="entry name" value="Metallo-depent_PP-like"/>
</dbReference>
<protein>
    <submittedName>
        <fullName evidence="3">Poly-gamma-glutamate synthesis protein (Capsule biosynthesis protein)</fullName>
    </submittedName>
</protein>
<gene>
    <name evidence="3" type="ORF">SAMN05216403_1355</name>
</gene>
<dbReference type="RefSeq" id="WP_238529861.1">
    <property type="nucleotide sequence ID" value="NC_007614.1"/>
</dbReference>
<dbReference type="PANTHER" id="PTHR33393">
    <property type="entry name" value="POLYGLUTAMINE SYNTHESIS ACCESSORY PROTEIN RV0574C-RELATED"/>
    <property type="match status" value="1"/>
</dbReference>
<evidence type="ECO:0000313" key="4">
    <source>
        <dbReference type="Proteomes" id="UP000236751"/>
    </source>
</evidence>
<dbReference type="PANTHER" id="PTHR33393:SF11">
    <property type="entry name" value="POLYGLUTAMINE SYNTHESIS ACCESSORY PROTEIN RV0574C-RELATED"/>
    <property type="match status" value="1"/>
</dbReference>
<sequence>MALANVFRPHPWQSLQSKRGAVVKHTENAGHQLERRQFIVSTLSAGFAMTVGPLYAQAVRDGVQISVKNGDQTAPGPRSPGGHTSIKLFLCGDVMTGRGIDQVLPHPGNPILFEGYMKSATGYVELAEEANGPIPHPVPFSYIWGDALAELERRKPDVRVINLETALTRSDEVQDKAVNYRMNPDNIPCITAAKIDCCVLANNHVLDWGYEGLAETLKTLKRADIKIAGAGLNVQEARQPAEMTVPGKGRVLVFSLGSETSGIPWNWAARTDRAGVNLLPDFSAKTVREIRDRIKQVRLPGDIVVASIHWGNNWGYAIPVEQQDFAHGLIDEAGVDVIHGHSSHHVKGIEVYRGKLILYGCGDFLNDYEGISGHETYRGDLTLMYFVSAEPQTGKLVSLSMVLMQVRHFKLNRASDVDASWLKNILNREGKKLGTSVELTADNTLMLRWMLQG</sequence>
<dbReference type="Pfam" id="PF09587">
    <property type="entry name" value="PGA_cap"/>
    <property type="match status" value="1"/>
</dbReference>
<organism evidence="3 4">
    <name type="scientific">Nitrosospira multiformis (strain ATCC 25196 / NCIMB 11849 / C 71)</name>
    <dbReference type="NCBI Taxonomy" id="323848"/>
    <lineage>
        <taxon>Bacteria</taxon>
        <taxon>Pseudomonadati</taxon>
        <taxon>Pseudomonadota</taxon>
        <taxon>Betaproteobacteria</taxon>
        <taxon>Nitrosomonadales</taxon>
        <taxon>Nitrosomonadaceae</taxon>
        <taxon>Nitrosospira</taxon>
    </lineage>
</organism>
<dbReference type="InterPro" id="IPR019079">
    <property type="entry name" value="Capsule_synth_CapA"/>
</dbReference>
<accession>A0A1H5XQ49</accession>
<dbReference type="Proteomes" id="UP000236751">
    <property type="component" value="Unassembled WGS sequence"/>
</dbReference>
<comment type="similarity">
    <text evidence="1">Belongs to the CapA family.</text>
</comment>
<evidence type="ECO:0000256" key="1">
    <source>
        <dbReference type="ARBA" id="ARBA00005662"/>
    </source>
</evidence>